<evidence type="ECO:0000259" key="2">
    <source>
        <dbReference type="Pfam" id="PF00024"/>
    </source>
</evidence>
<name>A0A1V6P7G9_9EURO</name>
<keyword evidence="6" id="KW-1185">Reference proteome</keyword>
<gene>
    <name evidence="5" type="ORF">PENANT_c223G10609</name>
    <name evidence="4" type="ORF">PENANT_c241G05935</name>
    <name evidence="3" type="ORF">PENANT_c321G04592</name>
</gene>
<sequence length="171" mass="18557">MASIRSILLVIALALQGSEALPDCQGYIHSGTIAYFNSAPITFSYELATALDCQRWCEKVSTCQAWLYVDQSNQCDLHRTKALSVSDNAGFIFGGCTPRAANESPTTSTPSSSLHSAVISTARTSEIAYSVRSHSFQACCSGPTANVILLSKAHARREILRHKQKGHHQKL</sequence>
<organism evidence="4 6">
    <name type="scientific">Penicillium antarcticum</name>
    <dbReference type="NCBI Taxonomy" id="416450"/>
    <lineage>
        <taxon>Eukaryota</taxon>
        <taxon>Fungi</taxon>
        <taxon>Dikarya</taxon>
        <taxon>Ascomycota</taxon>
        <taxon>Pezizomycotina</taxon>
        <taxon>Eurotiomycetes</taxon>
        <taxon>Eurotiomycetidae</taxon>
        <taxon>Eurotiales</taxon>
        <taxon>Aspergillaceae</taxon>
        <taxon>Penicillium</taxon>
    </lineage>
</organism>
<dbReference type="EMBL" id="MDYN01000223">
    <property type="protein sequence ID" value="OQD72837.1"/>
    <property type="molecule type" value="Genomic_DNA"/>
</dbReference>
<comment type="caution">
    <text evidence="4">The sequence shown here is derived from an EMBL/GenBank/DDBJ whole genome shotgun (WGS) entry which is preliminary data.</text>
</comment>
<dbReference type="SUPFAM" id="SSF57414">
    <property type="entry name" value="Hairpin loop containing domain-like"/>
    <property type="match status" value="1"/>
</dbReference>
<dbReference type="EMBL" id="MDYN01000321">
    <property type="protein sequence ID" value="OQD67363.1"/>
    <property type="molecule type" value="Genomic_DNA"/>
</dbReference>
<protein>
    <recommendedName>
        <fullName evidence="2">Apple domain-containing protein</fullName>
    </recommendedName>
</protein>
<evidence type="ECO:0000313" key="4">
    <source>
        <dbReference type="EMBL" id="OQD72536.1"/>
    </source>
</evidence>
<feature type="signal peptide" evidence="1">
    <location>
        <begin position="1"/>
        <end position="20"/>
    </location>
</feature>
<evidence type="ECO:0000313" key="3">
    <source>
        <dbReference type="EMBL" id="OQD67363.1"/>
    </source>
</evidence>
<proteinExistence type="predicted"/>
<accession>A0A1V6P7G9</accession>
<reference evidence="4" key="1">
    <citation type="submission" date="2016-08" db="EMBL/GenBank/DDBJ databases">
        <title>Uncovering the secondary metabolism of Penicillium species provides insights into the evolution of 6-MSA pathways.</title>
        <authorList>
            <person name="Nielsen J.C."/>
            <person name="Nielsen J."/>
        </authorList>
    </citation>
    <scope>NUCLEOTIDE SEQUENCE [LARGE SCALE GENOMIC DNA]</scope>
    <source>
        <strain evidence="4">IBT 31811</strain>
    </source>
</reference>
<evidence type="ECO:0000313" key="5">
    <source>
        <dbReference type="EMBL" id="OQD72837.1"/>
    </source>
</evidence>
<reference evidence="6" key="2">
    <citation type="journal article" date="2017" name="Nat. Microbiol.">
        <title>Global analysis of biosynthetic gene clusters reveals vast potential of secondary metabolite production in Penicillium species.</title>
        <authorList>
            <person name="Nielsen J.C."/>
            <person name="Grijseels S."/>
            <person name="Prigent S."/>
            <person name="Ji B."/>
            <person name="Dainat J."/>
            <person name="Nielsen K.F."/>
            <person name="Frisvad J.C."/>
            <person name="Workman M."/>
            <person name="Nielsen J."/>
        </authorList>
    </citation>
    <scope>NUCLEOTIDE SEQUENCE [LARGE SCALE GENOMIC DNA]</scope>
    <source>
        <strain evidence="6">IBT 31811</strain>
    </source>
</reference>
<evidence type="ECO:0000256" key="1">
    <source>
        <dbReference type="SAM" id="SignalP"/>
    </source>
</evidence>
<dbReference type="EMBL" id="MDYN01000241">
    <property type="protein sequence ID" value="OQD72536.1"/>
    <property type="molecule type" value="Genomic_DNA"/>
</dbReference>
<dbReference type="Proteomes" id="UP000191672">
    <property type="component" value="Unassembled WGS sequence"/>
</dbReference>
<dbReference type="Gene3D" id="3.50.4.10">
    <property type="entry name" value="Hepatocyte Growth Factor"/>
    <property type="match status" value="1"/>
</dbReference>
<dbReference type="Pfam" id="PF00024">
    <property type="entry name" value="PAN_1"/>
    <property type="match status" value="1"/>
</dbReference>
<keyword evidence="1" id="KW-0732">Signal</keyword>
<evidence type="ECO:0000313" key="6">
    <source>
        <dbReference type="Proteomes" id="UP000191672"/>
    </source>
</evidence>
<feature type="chain" id="PRO_5011903645" description="Apple domain-containing protein" evidence="1">
    <location>
        <begin position="21"/>
        <end position="171"/>
    </location>
</feature>
<dbReference type="InterPro" id="IPR003609">
    <property type="entry name" value="Pan_app"/>
</dbReference>
<dbReference type="OrthoDB" id="4510367at2759"/>
<feature type="domain" description="Apple" evidence="2">
    <location>
        <begin position="46"/>
        <end position="84"/>
    </location>
</feature>
<dbReference type="AlphaFoldDB" id="A0A1V6P7G9"/>